<reference evidence="1" key="1">
    <citation type="submission" date="2016-10" db="EMBL/GenBank/DDBJ databases">
        <authorList>
            <person name="Benchimol M."/>
            <person name="Almeida L.G."/>
            <person name="Vasconcelos A.T."/>
            <person name="Perreira-Neves A."/>
            <person name="Rosa I.A."/>
            <person name="Tasca T."/>
            <person name="Bogo M.R."/>
            <person name="de Souza W."/>
        </authorList>
    </citation>
    <scope>NUCLEOTIDE SEQUENCE [LARGE SCALE GENOMIC DNA]</scope>
    <source>
        <strain evidence="1">K</strain>
    </source>
</reference>
<accession>A0A1J4KK42</accession>
<gene>
    <name evidence="1" type="ORF">TRFO_03894</name>
</gene>
<protein>
    <submittedName>
        <fullName evidence="1">Uncharacterized protein</fullName>
    </submittedName>
</protein>
<keyword evidence="2" id="KW-1185">Reference proteome</keyword>
<evidence type="ECO:0000313" key="1">
    <source>
        <dbReference type="EMBL" id="OHT11671.1"/>
    </source>
</evidence>
<sequence length="1709" mass="198747">MTNNFSLHGDNYLFCDTEYSKLQLRTKTGDFSKHIDDLLDAFFVGDSFILCHTKEYITVYDYQLEEIEKVEIDSDVCLKKDSKVNTIFYKLKRNSSDVYIYSLNLIKRENTEDGQDIETLQLSSQKIDFDNEEMTTKDNIIDFDVSFNHMILLSSEGVVYEYNFENRTITNLNFHSEIISQVERKEIYCDDLNFYLFCPFEKLAFIGSFADNEFISIFSEVTQIYKSEYVIIKSNDDLFINCINIGEYSLPNEDNLLSTVIISQGKLHFVYINDSRNIDVDIEAVPRHYPFHISPFVSQNNQYTLIFDKDFDEEANQVIHLNNKTVTLDSNYQSVVLVGDSIVLAKEFKPGIYGYNLLESDLIKNNDENPKLSLKQCTLLFNDGNFYKMIKPDKSDDFKFYAIQVCPDESTNLCCFAILPNKSSAKLLWSMKKVSFYSVGSQFISLYYQPTSNGNETEDENVMENGSDDEDEVKEKKRKDTYLKIKIKTYSKANMKPNTKFFAIDKYVVNYPCELFSDHRYLYVYNLTKYEVDIYDILLKRIVNRKGGVVRVFDGSQIVLALSNSTLYSQISSKSINGIDYLPITLYSTDNHMFYWKDIDFTNHNIFTFSQEDCIPFKNYQDAEFNGITSFLFDKDSSKIKYNESRALKQRSLNSMIMINHDLFIKAINNEICLYSFNKSHRDESIRYNLNTPVILLIHDPKRQSSFFALTKTGILYNFILGIRENDVSKKNDELNSSSNPFTDQLNNHLNSESLYLVFLPALIATEVKNFSVSTRYIVIYYSNDELEIIDRDKQCITWSIENISRFFTVTTTTSHSFSPNPIKRCHSAFTQPFISRIINNNKNLFIFYQRITNISCYSLDIIHQPRPENVKIIDNISRCWSNNGNVIYQKIDNTIVVGDFPMKYNSQIIGAALHRGILCIWKNFQDPLEKIEIFKKDTQPISFYNGSTCFRFYPDKGYFYYNTFIHIQNDQHKKSLNYSQQDQQHKRFSAVFKACSATVIEVNTFVFSEGNRITLFMPPGYSISFDNVPSQVNHLCPHPGTLDKFFGISDSCLYMFTFDGFDLFHSKIAVDIEHFSVSKDMLLIQYTKNNKAHFYDTKLLSELQPNIFLNSLPHLYEIEISENVCFIDNDFFYQYKESEKIVTVHPVSNPDLLANSYTHINKVFDTLNVILKYDGGFVFKNNKYQNEKSVDSEGHNPLYASCGDEVCFWEDDNSQPMIFKVPRYNHTAFNCYYNGKQRFLFSVKNHKYTINGKSKTSFARCAIMLKYPYIAEVKSNTFTIIEDNTKKMSIPEKHPMANAEFFRVDPANNLRVFAHFQKCKQLYLVNFDIKDTTTFNINYVQYANDVVKFDATDQIIVILDSNKVIHIQNRNDIVPFDIKTTKLSEIIPNSEEKAVDDFSIFCDKSFYYIFDKETKKLSSFILETGQFKNSIENVVSIWSTNGVVVQTKDKNLHAFGLTMQIPQYSNVFAAAIHNRELCLWENILDNGNTFKLDENEKENTLYSDVMSRTELSYNLIEMKIKEFLHKMEKQQTNIKTNAEKLLRGVEKIKSHCSSLYDSTNDPNAFKNSTELLVKEKNINSALKRSFDIPDPLYYEFIESHSEQIISMYSPGKIKPAVIQLFPVKLLKGFVKRFDSLKSSEDENELLRIVNSEWNPIIRLAISALPPNEYNPETIKPILNEYIERLYSLQQSNKTISSIIMICSILLSK</sequence>
<dbReference type="Proteomes" id="UP000179807">
    <property type="component" value="Unassembled WGS sequence"/>
</dbReference>
<dbReference type="RefSeq" id="XP_068364807.1">
    <property type="nucleotide sequence ID" value="XM_068491580.1"/>
</dbReference>
<proteinExistence type="predicted"/>
<organism evidence="1 2">
    <name type="scientific">Tritrichomonas foetus</name>
    <dbReference type="NCBI Taxonomy" id="1144522"/>
    <lineage>
        <taxon>Eukaryota</taxon>
        <taxon>Metamonada</taxon>
        <taxon>Parabasalia</taxon>
        <taxon>Tritrichomonadida</taxon>
        <taxon>Tritrichomonadidae</taxon>
        <taxon>Tritrichomonas</taxon>
    </lineage>
</organism>
<comment type="caution">
    <text evidence="1">The sequence shown here is derived from an EMBL/GenBank/DDBJ whole genome shotgun (WGS) entry which is preliminary data.</text>
</comment>
<dbReference type="VEuPathDB" id="TrichDB:TRFO_03894"/>
<dbReference type="EMBL" id="MLAK01000582">
    <property type="protein sequence ID" value="OHT11671.1"/>
    <property type="molecule type" value="Genomic_DNA"/>
</dbReference>
<name>A0A1J4KK42_9EUKA</name>
<dbReference type="GeneID" id="94826284"/>
<evidence type="ECO:0000313" key="2">
    <source>
        <dbReference type="Proteomes" id="UP000179807"/>
    </source>
</evidence>